<dbReference type="OrthoDB" id="3681559at2"/>
<dbReference type="InterPro" id="IPR037401">
    <property type="entry name" value="SnoaL-like"/>
</dbReference>
<organism evidence="2 3">
    <name type="scientific">Actinokineospora auranticolor</name>
    <dbReference type="NCBI Taxonomy" id="155976"/>
    <lineage>
        <taxon>Bacteria</taxon>
        <taxon>Bacillati</taxon>
        <taxon>Actinomycetota</taxon>
        <taxon>Actinomycetes</taxon>
        <taxon>Pseudonocardiales</taxon>
        <taxon>Pseudonocardiaceae</taxon>
        <taxon>Actinokineospora</taxon>
    </lineage>
</organism>
<dbReference type="AlphaFoldDB" id="A0A2S6H1V8"/>
<dbReference type="GO" id="GO:0016853">
    <property type="term" value="F:isomerase activity"/>
    <property type="evidence" value="ECO:0007669"/>
    <property type="project" value="UniProtKB-KW"/>
</dbReference>
<evidence type="ECO:0000313" key="3">
    <source>
        <dbReference type="Proteomes" id="UP000239203"/>
    </source>
</evidence>
<evidence type="ECO:0000259" key="1">
    <source>
        <dbReference type="Pfam" id="PF12680"/>
    </source>
</evidence>
<dbReference type="InterPro" id="IPR032710">
    <property type="entry name" value="NTF2-like_dom_sf"/>
</dbReference>
<dbReference type="SUPFAM" id="SSF54427">
    <property type="entry name" value="NTF2-like"/>
    <property type="match status" value="1"/>
</dbReference>
<sequence length="154" mass="16652">MTEASNLAAAGTHEVIESLRQAMETGDDQAFLSHFAEDAVYETPFVLGGRPSRWEGYAAISEHLGQANPVRGLLEFTRVTVEVHQGADPHEATVQFAIEGRVRATGEAFALPSSVGVVRVRDGKVVRYQDYVNTLRGAQVAGVLPQFAESLRLG</sequence>
<reference evidence="2 3" key="1">
    <citation type="submission" date="2018-02" db="EMBL/GenBank/DDBJ databases">
        <title>Genomic Encyclopedia of Archaeal and Bacterial Type Strains, Phase II (KMG-II): from individual species to whole genera.</title>
        <authorList>
            <person name="Goeker M."/>
        </authorList>
    </citation>
    <scope>NUCLEOTIDE SEQUENCE [LARGE SCALE GENOMIC DNA]</scope>
    <source>
        <strain evidence="2 3">YU 961-1</strain>
    </source>
</reference>
<dbReference type="Gene3D" id="3.10.450.50">
    <property type="match status" value="1"/>
</dbReference>
<dbReference type="EMBL" id="PTIX01000001">
    <property type="protein sequence ID" value="PPK71469.1"/>
    <property type="molecule type" value="Genomic_DNA"/>
</dbReference>
<name>A0A2S6H1V8_9PSEU</name>
<keyword evidence="2" id="KW-0413">Isomerase</keyword>
<evidence type="ECO:0000313" key="2">
    <source>
        <dbReference type="EMBL" id="PPK71469.1"/>
    </source>
</evidence>
<protein>
    <submittedName>
        <fullName evidence="2">Ketosteroid isomerase-like protein</fullName>
    </submittedName>
</protein>
<keyword evidence="3" id="KW-1185">Reference proteome</keyword>
<comment type="caution">
    <text evidence="2">The sequence shown here is derived from an EMBL/GenBank/DDBJ whole genome shotgun (WGS) entry which is preliminary data.</text>
</comment>
<feature type="domain" description="SnoaL-like" evidence="1">
    <location>
        <begin position="19"/>
        <end position="128"/>
    </location>
</feature>
<dbReference type="Proteomes" id="UP000239203">
    <property type="component" value="Unassembled WGS sequence"/>
</dbReference>
<gene>
    <name evidence="2" type="ORF">CLV40_101659</name>
</gene>
<dbReference type="RefSeq" id="WP_104476662.1">
    <property type="nucleotide sequence ID" value="NZ_CP154825.1"/>
</dbReference>
<dbReference type="Pfam" id="PF12680">
    <property type="entry name" value="SnoaL_2"/>
    <property type="match status" value="1"/>
</dbReference>
<accession>A0A2S6H1V8</accession>
<proteinExistence type="predicted"/>